<dbReference type="PANTHER" id="PTHR34660">
    <property type="entry name" value="MYB-LIKE PROTEIN X"/>
    <property type="match status" value="1"/>
</dbReference>
<feature type="region of interest" description="Disordered" evidence="1">
    <location>
        <begin position="344"/>
        <end position="384"/>
    </location>
</feature>
<dbReference type="GeneID" id="111498985"/>
<reference evidence="3" key="1">
    <citation type="submission" date="2025-08" db="UniProtKB">
        <authorList>
            <consortium name="RefSeq"/>
        </authorList>
    </citation>
    <scope>IDENTIFICATION</scope>
    <source>
        <tissue evidence="3">Young leaves</tissue>
    </source>
</reference>
<protein>
    <submittedName>
        <fullName evidence="3">Myb-like protein X</fullName>
    </submittedName>
</protein>
<feature type="compositionally biased region" description="Basic and acidic residues" evidence="1">
    <location>
        <begin position="67"/>
        <end position="87"/>
    </location>
</feature>
<feature type="region of interest" description="Disordered" evidence="1">
    <location>
        <begin position="1"/>
        <end position="114"/>
    </location>
</feature>
<sequence>MSRCFPFPPPGYEKKSRAEDADLLKKEKSKEKKHKKEKKEKEKREGKEKRDKDKSDEKRREKKEKKKDKDKDRDKKKDRDKEKESRPSGKTGNQNGEAVVRVKHNSVEDEKHTAQLDSCIGNKISQNAFFAKETKNSKTVQEVGRRIEDGGAAKVGKFAVTQPKKDDRMATQMARNSETMFEGTEHNKNKKIDERNYNGQGIRHEERFSGNSTIPSSTTTATATVEPGVAGMVKQLDKSSERKKEANDKIGPKEGEEKRGSKHKDKDKEKKGRRDDKEKKKEKKAKKAEEKNAMVDKTKEISKDNVLGRLSTNTNTSQLADSNIGAAVEENLIKKRKDFEPNGVLHEIDNRPSKLSRPASHPLKENGRILEPCSISPLPPPSERQALGNDVILVGKERKINGVIDAHHPPASSKHKSGGQDDHPQPTATPKRSPHPDSKLLSQVYSVPKMEELSDSDNQDWLFSSSKPKLEASEAAEETSQVWAEAMQIDSVDVFALPYVIPY</sequence>
<evidence type="ECO:0000313" key="2">
    <source>
        <dbReference type="Proteomes" id="UP000504608"/>
    </source>
</evidence>
<evidence type="ECO:0000313" key="3">
    <source>
        <dbReference type="RefSeq" id="XP_023006166.1"/>
    </source>
</evidence>
<keyword evidence="2" id="KW-1185">Reference proteome</keyword>
<feature type="region of interest" description="Disordered" evidence="1">
    <location>
        <begin position="451"/>
        <end position="475"/>
    </location>
</feature>
<dbReference type="KEGG" id="cmax:111498985"/>
<name>A0A6J1KX11_CUCMA</name>
<feature type="compositionally biased region" description="Basic and acidic residues" evidence="1">
    <location>
        <begin position="39"/>
        <end position="59"/>
    </location>
</feature>
<feature type="region of interest" description="Disordered" evidence="1">
    <location>
        <begin position="405"/>
        <end position="439"/>
    </location>
</feature>
<accession>A0A6J1KX11</accession>
<gene>
    <name evidence="3" type="primary">LOC111498985</name>
</gene>
<dbReference type="AlphaFoldDB" id="A0A6J1KX11"/>
<feature type="compositionally biased region" description="Basic and acidic residues" evidence="1">
    <location>
        <begin position="287"/>
        <end position="303"/>
    </location>
</feature>
<feature type="compositionally biased region" description="Basic and acidic residues" evidence="1">
    <location>
        <begin position="183"/>
        <end position="208"/>
    </location>
</feature>
<feature type="compositionally biased region" description="Basic and acidic residues" evidence="1">
    <location>
        <begin position="235"/>
        <end position="279"/>
    </location>
</feature>
<dbReference type="PANTHER" id="PTHR34660:SF3">
    <property type="entry name" value="RRM DOMAIN-CONTAINING PROTEIN"/>
    <property type="match status" value="1"/>
</dbReference>
<feature type="compositionally biased region" description="Basic and acidic residues" evidence="1">
    <location>
        <begin position="12"/>
        <end position="30"/>
    </location>
</feature>
<dbReference type="Proteomes" id="UP000504608">
    <property type="component" value="Unplaced"/>
</dbReference>
<dbReference type="OrthoDB" id="1913135at2759"/>
<dbReference type="RefSeq" id="XP_023006166.1">
    <property type="nucleotide sequence ID" value="XM_023150398.1"/>
</dbReference>
<organism evidence="2 3">
    <name type="scientific">Cucurbita maxima</name>
    <name type="common">Pumpkin</name>
    <name type="synonym">Winter squash</name>
    <dbReference type="NCBI Taxonomy" id="3661"/>
    <lineage>
        <taxon>Eukaryota</taxon>
        <taxon>Viridiplantae</taxon>
        <taxon>Streptophyta</taxon>
        <taxon>Embryophyta</taxon>
        <taxon>Tracheophyta</taxon>
        <taxon>Spermatophyta</taxon>
        <taxon>Magnoliopsida</taxon>
        <taxon>eudicotyledons</taxon>
        <taxon>Gunneridae</taxon>
        <taxon>Pentapetalae</taxon>
        <taxon>rosids</taxon>
        <taxon>fabids</taxon>
        <taxon>Cucurbitales</taxon>
        <taxon>Cucurbitaceae</taxon>
        <taxon>Cucurbiteae</taxon>
        <taxon>Cucurbita</taxon>
    </lineage>
</organism>
<proteinExistence type="predicted"/>
<feature type="region of interest" description="Disordered" evidence="1">
    <location>
        <begin position="176"/>
        <end position="317"/>
    </location>
</feature>
<feature type="compositionally biased region" description="Pro residues" evidence="1">
    <location>
        <begin position="1"/>
        <end position="11"/>
    </location>
</feature>
<feature type="compositionally biased region" description="Basic and acidic residues" evidence="1">
    <location>
        <begin position="105"/>
        <end position="114"/>
    </location>
</feature>
<evidence type="ECO:0000256" key="1">
    <source>
        <dbReference type="SAM" id="MobiDB-lite"/>
    </source>
</evidence>